<keyword evidence="2" id="KW-1185">Reference proteome</keyword>
<dbReference type="GeneID" id="8779954"/>
<organism evidence="1 2">
    <name type="scientific">Ferroglobus placidus (strain DSM 10642 / AEDII12DO)</name>
    <dbReference type="NCBI Taxonomy" id="589924"/>
    <lineage>
        <taxon>Archaea</taxon>
        <taxon>Methanobacteriati</taxon>
        <taxon>Methanobacteriota</taxon>
        <taxon>Archaeoglobi</taxon>
        <taxon>Archaeoglobales</taxon>
        <taxon>Archaeoglobaceae</taxon>
        <taxon>Ferroglobus</taxon>
    </lineage>
</organism>
<dbReference type="eggNOG" id="arCOG10213">
    <property type="taxonomic scope" value="Archaea"/>
</dbReference>
<dbReference type="PaxDb" id="589924-Ferp_2413"/>
<dbReference type="STRING" id="589924.Ferp_2413"/>
<evidence type="ECO:0000313" key="2">
    <source>
        <dbReference type="Proteomes" id="UP000002613"/>
    </source>
</evidence>
<dbReference type="EMBL" id="CP001899">
    <property type="protein sequence ID" value="ADC66524.1"/>
    <property type="molecule type" value="Genomic_DNA"/>
</dbReference>
<accession>D3S233</accession>
<reference evidence="1 2" key="2">
    <citation type="journal article" date="2011" name="Stand. Genomic Sci.">
        <title>Complete genome sequence of Ferroglobus placidus AEDII12DO.</title>
        <authorList>
            <person name="Anderson I."/>
            <person name="Risso C."/>
            <person name="Holmes D."/>
            <person name="Lucas S."/>
            <person name="Copeland A."/>
            <person name="Lapidus A."/>
            <person name="Cheng J.F."/>
            <person name="Bruce D."/>
            <person name="Goodwin L."/>
            <person name="Pitluck S."/>
            <person name="Saunders E."/>
            <person name="Brettin T."/>
            <person name="Detter J.C."/>
            <person name="Han C."/>
            <person name="Tapia R."/>
            <person name="Larimer F."/>
            <person name="Land M."/>
            <person name="Hauser L."/>
            <person name="Woyke T."/>
            <person name="Lovley D."/>
            <person name="Kyrpides N."/>
            <person name="Ivanova N."/>
        </authorList>
    </citation>
    <scope>NUCLEOTIDE SEQUENCE [LARGE SCALE GENOMIC DNA]</scope>
    <source>
        <strain evidence="2">DSM 10642 / AEDII12DO</strain>
    </source>
</reference>
<name>D3S233_FERPA</name>
<dbReference type="AlphaFoldDB" id="D3S233"/>
<dbReference type="RefSeq" id="WP_012966858.1">
    <property type="nucleotide sequence ID" value="NC_013849.1"/>
</dbReference>
<gene>
    <name evidence="1" type="ordered locus">Ferp_2413</name>
</gene>
<sequence length="79" mass="9228">MGKIIQIEVPDWVDESIVEQIRKVVSERIDEIMIEAVWNKTLEKSKITDEDVEMLSEAIKDSAWKKLKEELKEKGLIND</sequence>
<dbReference type="OrthoDB" id="89838at2157"/>
<proteinExistence type="predicted"/>
<dbReference type="Proteomes" id="UP000002613">
    <property type="component" value="Chromosome"/>
</dbReference>
<evidence type="ECO:0000313" key="1">
    <source>
        <dbReference type="EMBL" id="ADC66524.1"/>
    </source>
</evidence>
<protein>
    <submittedName>
        <fullName evidence="1">Uncharacterized protein</fullName>
    </submittedName>
</protein>
<dbReference type="HOGENOM" id="CLU_2613446_0_0_2"/>
<reference evidence="2" key="1">
    <citation type="submission" date="2010-02" db="EMBL/GenBank/DDBJ databases">
        <title>Complete sequence of Ferroglobus placidus DSM 10642.</title>
        <authorList>
            <consortium name="US DOE Joint Genome Institute"/>
            <person name="Lucas S."/>
            <person name="Copeland A."/>
            <person name="Lapidus A."/>
            <person name="Cheng J.-F."/>
            <person name="Bruce D."/>
            <person name="Goodwin L."/>
            <person name="Pitluck S."/>
            <person name="Saunders E."/>
            <person name="Brettin T."/>
            <person name="Detter J.C."/>
            <person name="Han C."/>
            <person name="Tapia R."/>
            <person name="Larimer F."/>
            <person name="Land M."/>
            <person name="Hauser L."/>
            <person name="Kyrpides N."/>
            <person name="Ivanova N."/>
            <person name="Holmes D."/>
            <person name="Lovley D."/>
            <person name="Kyrpides N."/>
            <person name="Anderson I.J."/>
            <person name="Woyke T."/>
        </authorList>
    </citation>
    <scope>NUCLEOTIDE SEQUENCE [LARGE SCALE GENOMIC DNA]</scope>
    <source>
        <strain evidence="2">DSM 10642 / AEDII12DO</strain>
    </source>
</reference>
<dbReference type="KEGG" id="fpl:Ferp_2413"/>